<gene>
    <name evidence="1" type="ORF">g.56556</name>
</gene>
<reference evidence="1" key="1">
    <citation type="submission" date="2015-11" db="EMBL/GenBank/DDBJ databases">
        <title>De novo transcriptome assembly of four potential Pierce s Disease insect vectors from Arizona vineyards.</title>
        <authorList>
            <person name="Tassone E.E."/>
        </authorList>
    </citation>
    <scope>NUCLEOTIDE SEQUENCE</scope>
</reference>
<feature type="non-terminal residue" evidence="1">
    <location>
        <position position="105"/>
    </location>
</feature>
<dbReference type="EMBL" id="GECU01006593">
    <property type="protein sequence ID" value="JAT01114.1"/>
    <property type="molecule type" value="Transcribed_RNA"/>
</dbReference>
<proteinExistence type="predicted"/>
<dbReference type="AlphaFoldDB" id="A0A1B6JQD0"/>
<sequence>VVQTCVVQTCVVQTCVVLELGLWCRYCRPPQTADMVGSLAKIAAFFGSKSSLHTSSAYPSAYSVHTGRQDEAPPPRQRRNSVFASFRVSKKYKDVNRVDHVASGV</sequence>
<name>A0A1B6JQD0_9HEMI</name>
<evidence type="ECO:0000313" key="1">
    <source>
        <dbReference type="EMBL" id="JAT01114.1"/>
    </source>
</evidence>
<accession>A0A1B6JQD0</accession>
<protein>
    <submittedName>
        <fullName evidence="1">Uncharacterized protein</fullName>
    </submittedName>
</protein>
<organism evidence="1">
    <name type="scientific">Homalodisca liturata</name>
    <dbReference type="NCBI Taxonomy" id="320908"/>
    <lineage>
        <taxon>Eukaryota</taxon>
        <taxon>Metazoa</taxon>
        <taxon>Ecdysozoa</taxon>
        <taxon>Arthropoda</taxon>
        <taxon>Hexapoda</taxon>
        <taxon>Insecta</taxon>
        <taxon>Pterygota</taxon>
        <taxon>Neoptera</taxon>
        <taxon>Paraneoptera</taxon>
        <taxon>Hemiptera</taxon>
        <taxon>Auchenorrhyncha</taxon>
        <taxon>Membracoidea</taxon>
        <taxon>Cicadellidae</taxon>
        <taxon>Cicadellinae</taxon>
        <taxon>Proconiini</taxon>
        <taxon>Homalodisca</taxon>
    </lineage>
</organism>
<feature type="non-terminal residue" evidence="1">
    <location>
        <position position="1"/>
    </location>
</feature>